<dbReference type="GO" id="GO:0005737">
    <property type="term" value="C:cytoplasm"/>
    <property type="evidence" value="ECO:0007669"/>
    <property type="project" value="UniProtKB-SubCell"/>
</dbReference>
<dbReference type="Gene3D" id="3.40.50.1000">
    <property type="entry name" value="HAD superfamily/HAD-like"/>
    <property type="match status" value="1"/>
</dbReference>
<keyword evidence="9" id="KW-1185">Reference proteome</keyword>
<keyword evidence="5 8" id="KW-0378">Hydrolase</keyword>
<proteinExistence type="inferred from homology"/>
<protein>
    <recommendedName>
        <fullName evidence="7">D,D-heptose 1,7-bisphosphate phosphatase</fullName>
    </recommendedName>
</protein>
<evidence type="ECO:0000256" key="3">
    <source>
        <dbReference type="ARBA" id="ARBA00022490"/>
    </source>
</evidence>
<dbReference type="RefSeq" id="WP_162668537.1">
    <property type="nucleotide sequence ID" value="NZ_LR593886.1"/>
</dbReference>
<dbReference type="Pfam" id="PF13242">
    <property type="entry name" value="Hydrolase_like"/>
    <property type="match status" value="1"/>
</dbReference>
<dbReference type="InterPro" id="IPR004446">
    <property type="entry name" value="Heptose_bisP_phosphatase"/>
</dbReference>
<dbReference type="PANTHER" id="PTHR42891:SF1">
    <property type="entry name" value="D-GLYCERO-BETA-D-MANNO-HEPTOSE-1,7-BISPHOSPHATE 7-PHOSPHATASE"/>
    <property type="match status" value="1"/>
</dbReference>
<gene>
    <name evidence="8" type="ORF">SOIL9_38290</name>
</gene>
<dbReference type="EMBL" id="LR593886">
    <property type="protein sequence ID" value="VTR93885.1"/>
    <property type="molecule type" value="Genomic_DNA"/>
</dbReference>
<dbReference type="PANTHER" id="PTHR42891">
    <property type="entry name" value="D-GLYCERO-BETA-D-MANNO-HEPTOSE-1,7-BISPHOSPHATE 7-PHOSPHATASE"/>
    <property type="match status" value="1"/>
</dbReference>
<evidence type="ECO:0000256" key="7">
    <source>
        <dbReference type="ARBA" id="ARBA00031828"/>
    </source>
</evidence>
<keyword evidence="4" id="KW-0479">Metal-binding</keyword>
<keyword evidence="3" id="KW-0963">Cytoplasm</keyword>
<dbReference type="SUPFAM" id="SSF56784">
    <property type="entry name" value="HAD-like"/>
    <property type="match status" value="1"/>
</dbReference>
<dbReference type="NCBIfam" id="TIGR01662">
    <property type="entry name" value="HAD-SF-IIIA"/>
    <property type="match status" value="1"/>
</dbReference>
<evidence type="ECO:0000256" key="2">
    <source>
        <dbReference type="ARBA" id="ARBA00005628"/>
    </source>
</evidence>
<dbReference type="InterPro" id="IPR006543">
    <property type="entry name" value="Histidinol-phos"/>
</dbReference>
<dbReference type="KEGG" id="gms:SOIL9_38290"/>
<dbReference type="InterPro" id="IPR036412">
    <property type="entry name" value="HAD-like_sf"/>
</dbReference>
<comment type="subcellular location">
    <subcellularLocation>
        <location evidence="1">Cytoplasm</location>
    </subcellularLocation>
</comment>
<dbReference type="Proteomes" id="UP000464178">
    <property type="component" value="Chromosome"/>
</dbReference>
<evidence type="ECO:0000256" key="1">
    <source>
        <dbReference type="ARBA" id="ARBA00004496"/>
    </source>
</evidence>
<dbReference type="CDD" id="cd07503">
    <property type="entry name" value="HAD_HisB-N"/>
    <property type="match status" value="1"/>
</dbReference>
<organism evidence="8 9">
    <name type="scientific">Gemmata massiliana</name>
    <dbReference type="NCBI Taxonomy" id="1210884"/>
    <lineage>
        <taxon>Bacteria</taxon>
        <taxon>Pseudomonadati</taxon>
        <taxon>Planctomycetota</taxon>
        <taxon>Planctomycetia</taxon>
        <taxon>Gemmatales</taxon>
        <taxon>Gemmataceae</taxon>
        <taxon>Gemmata</taxon>
    </lineage>
</organism>
<dbReference type="GO" id="GO:0016791">
    <property type="term" value="F:phosphatase activity"/>
    <property type="evidence" value="ECO:0007669"/>
    <property type="project" value="InterPro"/>
</dbReference>
<keyword evidence="6" id="KW-0119">Carbohydrate metabolism</keyword>
<evidence type="ECO:0000256" key="5">
    <source>
        <dbReference type="ARBA" id="ARBA00022801"/>
    </source>
</evidence>
<reference evidence="8 9" key="1">
    <citation type="submission" date="2019-05" db="EMBL/GenBank/DDBJ databases">
        <authorList>
            <consortium name="Science for Life Laboratories"/>
        </authorList>
    </citation>
    <scope>NUCLEOTIDE SEQUENCE [LARGE SCALE GENOMIC DNA]</scope>
    <source>
        <strain evidence="8">Soil9</strain>
    </source>
</reference>
<dbReference type="AlphaFoldDB" id="A0A6P2D0J4"/>
<accession>A0A6P2D0J4</accession>
<evidence type="ECO:0000313" key="9">
    <source>
        <dbReference type="Proteomes" id="UP000464178"/>
    </source>
</evidence>
<name>A0A6P2D0J4_9BACT</name>
<dbReference type="InterPro" id="IPR023214">
    <property type="entry name" value="HAD_sf"/>
</dbReference>
<sequence length="195" mass="20711">MTLGRAVFLDRDGVIVPDNEGALLAPEDVQLLDGVGPALAALKTAGFALILVTNQAVVARGLLTEAQLDEIHNELNRRLRTAGAPAFDAVFACPHHPHANVPAYRVACECRKPRPGMLLRAARERSLDLSASVMVGDRITDVLAGARAGCRTVLVEGPQTSAPPIVTSEPIDPSVRADHTCTSLADAARWILESR</sequence>
<evidence type="ECO:0000256" key="4">
    <source>
        <dbReference type="ARBA" id="ARBA00022723"/>
    </source>
</evidence>
<evidence type="ECO:0000313" key="8">
    <source>
        <dbReference type="EMBL" id="VTR93885.1"/>
    </source>
</evidence>
<evidence type="ECO:0000256" key="6">
    <source>
        <dbReference type="ARBA" id="ARBA00023277"/>
    </source>
</evidence>
<comment type="similarity">
    <text evidence="2">Belongs to the GmhB family.</text>
</comment>
<dbReference type="InterPro" id="IPR006549">
    <property type="entry name" value="HAD-SF_hydro_IIIA"/>
</dbReference>
<dbReference type="GO" id="GO:0046872">
    <property type="term" value="F:metal ion binding"/>
    <property type="evidence" value="ECO:0007669"/>
    <property type="project" value="UniProtKB-KW"/>
</dbReference>
<dbReference type="GO" id="GO:0005975">
    <property type="term" value="P:carbohydrate metabolic process"/>
    <property type="evidence" value="ECO:0007669"/>
    <property type="project" value="InterPro"/>
</dbReference>
<dbReference type="NCBIfam" id="TIGR01656">
    <property type="entry name" value="Histidinol-ppas"/>
    <property type="match status" value="1"/>
</dbReference>